<dbReference type="Gene3D" id="3.40.50.2000">
    <property type="entry name" value="Glycogen Phosphorylase B"/>
    <property type="match status" value="2"/>
</dbReference>
<name>A0A174UVT6_9BACE</name>
<evidence type="ECO:0000259" key="2">
    <source>
        <dbReference type="Pfam" id="PF13477"/>
    </source>
</evidence>
<gene>
    <name evidence="3" type="ORF">ERS852558_02364</name>
</gene>
<dbReference type="AlphaFoldDB" id="A0A174UVT6"/>
<dbReference type="Pfam" id="PF00534">
    <property type="entry name" value="Glycos_transf_1"/>
    <property type="match status" value="1"/>
</dbReference>
<feature type="domain" description="Glycosyltransferase subfamily 4-like N-terminal" evidence="2">
    <location>
        <begin position="5"/>
        <end position="148"/>
    </location>
</feature>
<sequence>MEKKRILFLANHFITLYSFRKEMINEMVKEGHELYLSLPKSEENKYFEDLGCHIIETEIDRRGVNPMKDLKLIRFYKKMIPQVNPDIIFSYTIKPNIYGTMVSNGKYRQVCNITGTGATFLKRSVVSTICEILYKLSIKKCYKVFFQNTGDRDFFIKEGLVKDNYAMLPGSGCNLQQHAFKPLPDDDEIRFLFIGRVMKLKGIDQYLQAAEIIKRKYPNTKFLIAGWNEQPEYMQLVEEAQKVGWVEYIGFRKDIDRWIERCHCIILPSHGGEGVPNVLLESAATGRICIGSKINGTMDVIEDSETGYLFNTGDGESLARQIEKFILLTPEAKVAMGKAGREKVEREFDRQIVVKAYLNEVKNC</sequence>
<reference evidence="3 4" key="1">
    <citation type="submission" date="2015-09" db="EMBL/GenBank/DDBJ databases">
        <authorList>
            <consortium name="Pathogen Informatics"/>
        </authorList>
    </citation>
    <scope>NUCLEOTIDE SEQUENCE [LARGE SCALE GENOMIC DNA]</scope>
    <source>
        <strain evidence="3 4">2789STDY5834946</strain>
    </source>
</reference>
<accession>A0A174UVT6</accession>
<evidence type="ECO:0000313" key="3">
    <source>
        <dbReference type="EMBL" id="CUQ26544.1"/>
    </source>
</evidence>
<dbReference type="Pfam" id="PF13477">
    <property type="entry name" value="Glyco_trans_4_2"/>
    <property type="match status" value="1"/>
</dbReference>
<dbReference type="CDD" id="cd03808">
    <property type="entry name" value="GT4_CapM-like"/>
    <property type="match status" value="1"/>
</dbReference>
<keyword evidence="3" id="KW-0328">Glycosyltransferase</keyword>
<protein>
    <submittedName>
        <fullName evidence="3">Capsular polysaccharide biosynthesis glycosyltransferase</fullName>
        <ecNumber evidence="3">2.4.1.11</ecNumber>
    </submittedName>
</protein>
<dbReference type="Proteomes" id="UP000095725">
    <property type="component" value="Unassembled WGS sequence"/>
</dbReference>
<dbReference type="GO" id="GO:0004373">
    <property type="term" value="F:alpha-1,4-glucan glucosyltransferase (UDP-glucose donor) activity"/>
    <property type="evidence" value="ECO:0007669"/>
    <property type="project" value="UniProtKB-EC"/>
</dbReference>
<dbReference type="InterPro" id="IPR001296">
    <property type="entry name" value="Glyco_trans_1"/>
</dbReference>
<dbReference type="PANTHER" id="PTHR12526:SF630">
    <property type="entry name" value="GLYCOSYLTRANSFERASE"/>
    <property type="match status" value="1"/>
</dbReference>
<dbReference type="EC" id="2.4.1.11" evidence="3"/>
<organism evidence="3 4">
    <name type="scientific">Bacteroides caccae</name>
    <dbReference type="NCBI Taxonomy" id="47678"/>
    <lineage>
        <taxon>Bacteria</taxon>
        <taxon>Pseudomonadati</taxon>
        <taxon>Bacteroidota</taxon>
        <taxon>Bacteroidia</taxon>
        <taxon>Bacteroidales</taxon>
        <taxon>Bacteroidaceae</taxon>
        <taxon>Bacteroides</taxon>
    </lineage>
</organism>
<dbReference type="SUPFAM" id="SSF53756">
    <property type="entry name" value="UDP-Glycosyltransferase/glycogen phosphorylase"/>
    <property type="match status" value="1"/>
</dbReference>
<keyword evidence="3" id="KW-0808">Transferase</keyword>
<dbReference type="RefSeq" id="WP_055256390.1">
    <property type="nucleotide sequence ID" value="NZ_CZBL01000009.1"/>
</dbReference>
<dbReference type="PANTHER" id="PTHR12526">
    <property type="entry name" value="GLYCOSYLTRANSFERASE"/>
    <property type="match status" value="1"/>
</dbReference>
<feature type="domain" description="Glycosyl transferase family 1" evidence="1">
    <location>
        <begin position="179"/>
        <end position="342"/>
    </location>
</feature>
<proteinExistence type="predicted"/>
<dbReference type="EMBL" id="CZBL01000009">
    <property type="protein sequence ID" value="CUQ26544.1"/>
    <property type="molecule type" value="Genomic_DNA"/>
</dbReference>
<dbReference type="InterPro" id="IPR028098">
    <property type="entry name" value="Glyco_trans_4-like_N"/>
</dbReference>
<evidence type="ECO:0000313" key="4">
    <source>
        <dbReference type="Proteomes" id="UP000095725"/>
    </source>
</evidence>
<evidence type="ECO:0000259" key="1">
    <source>
        <dbReference type="Pfam" id="PF00534"/>
    </source>
</evidence>